<keyword evidence="2" id="KW-0472">Membrane</keyword>
<proteinExistence type="predicted"/>
<feature type="compositionally biased region" description="Low complexity" evidence="1">
    <location>
        <begin position="294"/>
        <end position="308"/>
    </location>
</feature>
<feature type="region of interest" description="Disordered" evidence="1">
    <location>
        <begin position="280"/>
        <end position="332"/>
    </location>
</feature>
<evidence type="ECO:0000313" key="3">
    <source>
        <dbReference type="EMBL" id="MFD2463726.1"/>
    </source>
</evidence>
<keyword evidence="4" id="KW-1185">Reference proteome</keyword>
<organism evidence="3 4">
    <name type="scientific">Amycolatopsis samaneae</name>
    <dbReference type="NCBI Taxonomy" id="664691"/>
    <lineage>
        <taxon>Bacteria</taxon>
        <taxon>Bacillati</taxon>
        <taxon>Actinomycetota</taxon>
        <taxon>Actinomycetes</taxon>
        <taxon>Pseudonocardiales</taxon>
        <taxon>Pseudonocardiaceae</taxon>
        <taxon>Amycolatopsis</taxon>
    </lineage>
</organism>
<name>A0ABW5GSD9_9PSEU</name>
<evidence type="ECO:0000313" key="4">
    <source>
        <dbReference type="Proteomes" id="UP001597419"/>
    </source>
</evidence>
<feature type="transmembrane region" description="Helical" evidence="2">
    <location>
        <begin position="241"/>
        <end position="260"/>
    </location>
</feature>
<protein>
    <submittedName>
        <fullName evidence="3">Hydrolytic protein</fullName>
    </submittedName>
</protein>
<feature type="compositionally biased region" description="Gly residues" evidence="1">
    <location>
        <begin position="309"/>
        <end position="328"/>
    </location>
</feature>
<keyword evidence="2" id="KW-1133">Transmembrane helix</keyword>
<keyword evidence="2" id="KW-0812">Transmembrane</keyword>
<evidence type="ECO:0000256" key="1">
    <source>
        <dbReference type="SAM" id="MobiDB-lite"/>
    </source>
</evidence>
<comment type="caution">
    <text evidence="3">The sequence shown here is derived from an EMBL/GenBank/DDBJ whole genome shotgun (WGS) entry which is preliminary data.</text>
</comment>
<gene>
    <name evidence="3" type="ORF">ACFSYJ_34280</name>
</gene>
<dbReference type="RefSeq" id="WP_345386568.1">
    <property type="nucleotide sequence ID" value="NZ_BAABHG010000001.1"/>
</dbReference>
<evidence type="ECO:0000256" key="2">
    <source>
        <dbReference type="SAM" id="Phobius"/>
    </source>
</evidence>
<dbReference type="EMBL" id="JBHUKU010000022">
    <property type="protein sequence ID" value="MFD2463726.1"/>
    <property type="molecule type" value="Genomic_DNA"/>
</dbReference>
<feature type="compositionally biased region" description="Pro residues" evidence="1">
    <location>
        <begin position="213"/>
        <end position="223"/>
    </location>
</feature>
<feature type="region of interest" description="Disordered" evidence="1">
    <location>
        <begin position="200"/>
        <end position="227"/>
    </location>
</feature>
<accession>A0ABW5GSD9</accession>
<reference evidence="4" key="1">
    <citation type="journal article" date="2019" name="Int. J. Syst. Evol. Microbiol.">
        <title>The Global Catalogue of Microorganisms (GCM) 10K type strain sequencing project: providing services to taxonomists for standard genome sequencing and annotation.</title>
        <authorList>
            <consortium name="The Broad Institute Genomics Platform"/>
            <consortium name="The Broad Institute Genome Sequencing Center for Infectious Disease"/>
            <person name="Wu L."/>
            <person name="Ma J."/>
        </authorList>
    </citation>
    <scope>NUCLEOTIDE SEQUENCE [LARGE SCALE GENOMIC DNA]</scope>
    <source>
        <strain evidence="4">CGMCC 4.7643</strain>
    </source>
</reference>
<sequence>MVTSANLALDAPVVVPGETGTITVTVFNRTDIVEAYTFEVLGALAPWATVEPARISLYPGTSGDVVVSLRPPRSPEVPVGQVPVGARVLPAERPEDTVVLEETVVVAPYLDADAELLPQAKAGRRKARYAVRLDNRGNDAAALTVDGVAGSDELALITRPDLLTLPPGQSTESELTVRAHKLMWFGKPATKPFQVRVNRRGEDDTAAPGLSPDLPPGPPPDLPPAILLDGTFTQRPVFPRWLLALLGLLLALLALWFGLVRPAVKSAAQQAVEDKTNEIAQSGGNVPGQGGNTGNQQGKPGPGQQQPGRGTGGQDPNGPDAPGGGGGNRQQFDIPIEVQTSPGQTAANGYTVPPGKVFRVTDMLLSNFQGDEGRITIKLGDRTIATIALETFRNQDYHWVTPVDVAEKATASVTVTCTKTGVPPNGAPAPGCSELVTVNGFLADRG</sequence>
<dbReference type="Proteomes" id="UP001597419">
    <property type="component" value="Unassembled WGS sequence"/>
</dbReference>